<comment type="caution">
    <text evidence="1">The sequence shown here is derived from an EMBL/GenBank/DDBJ whole genome shotgun (WGS) entry which is preliminary data.</text>
</comment>
<sequence>IIYYHSAINNTEDKHVSLLPLINSSSPPVVTNVIVATLDLNITGLFLNSDSIDSPAFDRLWSDTSQLRKHNIKISAMLLGNFHTLSGNQSFFERNYAFLHDGLKTHNFDGIDIDVEDPTAISLPDVIRLIDRLRRDFGSGFLITMSPVAEALNGGRNLSGFNYTILEAKRGNEIAWYHAQFYNTFGWVGDTRDYDRIVEFGFKPEKVVVGMTTNKANAGGFVGLEMVGKMLGELTKKYEDFKGVAGWEYFDSSPGGQTRPWEWSERMAEFLEVRS</sequence>
<accession>A0ACB6R8P5</accession>
<dbReference type="Proteomes" id="UP000799755">
    <property type="component" value="Unassembled WGS sequence"/>
</dbReference>
<proteinExistence type="predicted"/>
<feature type="non-terminal residue" evidence="1">
    <location>
        <position position="275"/>
    </location>
</feature>
<keyword evidence="1" id="KW-0378">Hydrolase</keyword>
<organism evidence="1 2">
    <name type="scientific">Lindgomyces ingoldianus</name>
    <dbReference type="NCBI Taxonomy" id="673940"/>
    <lineage>
        <taxon>Eukaryota</taxon>
        <taxon>Fungi</taxon>
        <taxon>Dikarya</taxon>
        <taxon>Ascomycota</taxon>
        <taxon>Pezizomycotina</taxon>
        <taxon>Dothideomycetes</taxon>
        <taxon>Pleosporomycetidae</taxon>
        <taxon>Pleosporales</taxon>
        <taxon>Lindgomycetaceae</taxon>
        <taxon>Lindgomyces</taxon>
    </lineage>
</organism>
<keyword evidence="2" id="KW-1185">Reference proteome</keyword>
<dbReference type="EMBL" id="MU003497">
    <property type="protein sequence ID" value="KAF2474897.1"/>
    <property type="molecule type" value="Genomic_DNA"/>
</dbReference>
<reference evidence="1" key="1">
    <citation type="journal article" date="2020" name="Stud. Mycol.">
        <title>101 Dothideomycetes genomes: a test case for predicting lifestyles and emergence of pathogens.</title>
        <authorList>
            <person name="Haridas S."/>
            <person name="Albert R."/>
            <person name="Binder M."/>
            <person name="Bloem J."/>
            <person name="Labutti K."/>
            <person name="Salamov A."/>
            <person name="Andreopoulos B."/>
            <person name="Baker S."/>
            <person name="Barry K."/>
            <person name="Bills G."/>
            <person name="Bluhm B."/>
            <person name="Cannon C."/>
            <person name="Castanera R."/>
            <person name="Culley D."/>
            <person name="Daum C."/>
            <person name="Ezra D."/>
            <person name="Gonzalez J."/>
            <person name="Henrissat B."/>
            <person name="Kuo A."/>
            <person name="Liang C."/>
            <person name="Lipzen A."/>
            <person name="Lutzoni F."/>
            <person name="Magnuson J."/>
            <person name="Mondo S."/>
            <person name="Nolan M."/>
            <person name="Ohm R."/>
            <person name="Pangilinan J."/>
            <person name="Park H.-J."/>
            <person name="Ramirez L."/>
            <person name="Alfaro M."/>
            <person name="Sun H."/>
            <person name="Tritt A."/>
            <person name="Yoshinaga Y."/>
            <person name="Zwiers L.-H."/>
            <person name="Turgeon B."/>
            <person name="Goodwin S."/>
            <person name="Spatafora J."/>
            <person name="Crous P."/>
            <person name="Grigoriev I."/>
        </authorList>
    </citation>
    <scope>NUCLEOTIDE SEQUENCE</scope>
    <source>
        <strain evidence="1">ATCC 200398</strain>
    </source>
</reference>
<gene>
    <name evidence="1" type="ORF">BDR25DRAFT_159062</name>
</gene>
<evidence type="ECO:0000313" key="2">
    <source>
        <dbReference type="Proteomes" id="UP000799755"/>
    </source>
</evidence>
<name>A0ACB6R8P5_9PLEO</name>
<feature type="non-terminal residue" evidence="1">
    <location>
        <position position="1"/>
    </location>
</feature>
<protein>
    <submittedName>
        <fullName evidence="1">Glycoside hydrolase</fullName>
    </submittedName>
</protein>
<evidence type="ECO:0000313" key="1">
    <source>
        <dbReference type="EMBL" id="KAF2474897.1"/>
    </source>
</evidence>